<dbReference type="AlphaFoldDB" id="A0A8S9YVM3"/>
<evidence type="ECO:0000256" key="1">
    <source>
        <dbReference type="ARBA" id="ARBA00010319"/>
    </source>
</evidence>
<evidence type="ECO:0000313" key="4">
    <source>
        <dbReference type="EMBL" id="KAF7257436.1"/>
    </source>
</evidence>
<dbReference type="Pfam" id="PF14647">
    <property type="entry name" value="FAM91_N"/>
    <property type="match status" value="1"/>
</dbReference>
<comment type="similarity">
    <text evidence="1">Belongs to the FAM91 family.</text>
</comment>
<feature type="domain" description="FAM91 C-terminal" evidence="3">
    <location>
        <begin position="388"/>
        <end position="838"/>
    </location>
</feature>
<evidence type="ECO:0008006" key="6">
    <source>
        <dbReference type="Google" id="ProtNLM"/>
    </source>
</evidence>
<evidence type="ECO:0000259" key="2">
    <source>
        <dbReference type="Pfam" id="PF14647"/>
    </source>
</evidence>
<feature type="domain" description="FAM91 N-terminal" evidence="2">
    <location>
        <begin position="40"/>
        <end position="345"/>
    </location>
</feature>
<evidence type="ECO:0000313" key="5">
    <source>
        <dbReference type="Proteomes" id="UP000822476"/>
    </source>
</evidence>
<organism evidence="4 5">
    <name type="scientific">Paragonimus skrjabini miyazakii</name>
    <dbReference type="NCBI Taxonomy" id="59628"/>
    <lineage>
        <taxon>Eukaryota</taxon>
        <taxon>Metazoa</taxon>
        <taxon>Spiralia</taxon>
        <taxon>Lophotrochozoa</taxon>
        <taxon>Platyhelminthes</taxon>
        <taxon>Trematoda</taxon>
        <taxon>Digenea</taxon>
        <taxon>Plagiorchiida</taxon>
        <taxon>Troglotremata</taxon>
        <taxon>Troglotrematidae</taxon>
        <taxon>Paragonimus</taxon>
    </lineage>
</organism>
<name>A0A8S9YVM3_9TREM</name>
<evidence type="ECO:0000259" key="3">
    <source>
        <dbReference type="Pfam" id="PF14648"/>
    </source>
</evidence>
<proteinExistence type="inferred from homology"/>
<dbReference type="EMBL" id="JTDE01002386">
    <property type="protein sequence ID" value="KAF7257436.1"/>
    <property type="molecule type" value="Genomic_DNA"/>
</dbReference>
<sequence>MHFVTPISDSGICSSSDGFTLPLAIMNVPRIRAELELNVISNVPWSELPANLRAQLHGDPKQYDQQIIECSIRNQLRFNGNIVQQTMRREKKYYEKLIEYSRQERFLYPYHLQDKIVPGLRITPFSYYRDMLIDVIRAERSYDSLPNFTAADCLRILGIGRNQYIEIMNTYKSFLTTAGPDPTDDLFEILYDILPHKPLNAATFEPWYIVCIGGVLVEDVNQSTEPERKLIDRIIDAEQCSTGGGLRVKDVDIATLEQLYCRGLVYIDVPLSGNDRICVPTLEGFVMNRVNGDSRENLLYKIFVSADENTTISELADCLQVDVNLVAQAASVFCRLGFAYKRTMPIAGGTVIPKVIGSPLSHSASSRCGSESKSTVSDESPILDRAGKKKLAFIFDSTVTAYLMMGNLSAGLKPHAVTMFEVGKLSEDSLEAFLTELDNLSSIDEGEAKLYYEHAINLREAIHFLRAQARLTTTDFHGVDLIRGGSLLTLDANTRTRIMQKNYNLVVSLTPLTYEDKQACNARWPAHLGPSVPEANSPWFRLFVTYLAGEELLTSGDTTTDANALPALLLVRGAQLTRLPTCFADCSRFLVTSWGHDPLIVHSNHLLTSLYDMLLSSPVLIQACDVYLDGPDLYQRLIPLPLSERLLNLLGQSALPSFLNQLSKRLDLSSLCGFITVLAPCLSDLQETNESTSTVPVPDINSASVFVPSALLQSEHALPSNTANHVLDDQELLDLTLLGHPIRFVTMHLGLPIFNTSLLRAVCARLTCPSTSLLSATYRSKLELANRNLASQLYQFVYNVCDSEWPLSPPHVGPICDQLPGSWPLPTQCILCVAGQLKKALF</sequence>
<dbReference type="OrthoDB" id="275996at2759"/>
<keyword evidence="5" id="KW-1185">Reference proteome</keyword>
<reference evidence="4" key="1">
    <citation type="submission" date="2019-07" db="EMBL/GenBank/DDBJ databases">
        <title>Annotation for the trematode Paragonimus miyazaki's.</title>
        <authorList>
            <person name="Choi Y.-J."/>
        </authorList>
    </citation>
    <scope>NUCLEOTIDE SEQUENCE</scope>
    <source>
        <strain evidence="4">Japan</strain>
    </source>
</reference>
<accession>A0A8S9YVM3</accession>
<dbReference type="PANTHER" id="PTHR28441:SF2">
    <property type="entry name" value="PROTEIN FAM91A1"/>
    <property type="match status" value="1"/>
</dbReference>
<dbReference type="InterPro" id="IPR039199">
    <property type="entry name" value="FAM91"/>
</dbReference>
<dbReference type="PANTHER" id="PTHR28441">
    <property type="entry name" value="PROTEIN FAM91A1"/>
    <property type="match status" value="1"/>
</dbReference>
<protein>
    <recommendedName>
        <fullName evidence="6">Protein FAM91A1</fullName>
    </recommendedName>
</protein>
<comment type="caution">
    <text evidence="4">The sequence shown here is derived from an EMBL/GenBank/DDBJ whole genome shotgun (WGS) entry which is preliminary data.</text>
</comment>
<dbReference type="InterPro" id="IPR028091">
    <property type="entry name" value="FAM91_N_dom"/>
</dbReference>
<dbReference type="InterPro" id="IPR028097">
    <property type="entry name" value="FAM91_C_dom"/>
</dbReference>
<gene>
    <name evidence="4" type="ORF">EG68_05333</name>
</gene>
<dbReference type="Pfam" id="PF14648">
    <property type="entry name" value="FAM91_C"/>
    <property type="match status" value="1"/>
</dbReference>
<dbReference type="Proteomes" id="UP000822476">
    <property type="component" value="Unassembled WGS sequence"/>
</dbReference>